<protein>
    <submittedName>
        <fullName evidence="4">Uncharacterized protein</fullName>
    </submittedName>
</protein>
<dbReference type="Proteomes" id="UP000249757">
    <property type="component" value="Unassembled WGS sequence"/>
</dbReference>
<reference evidence="3 5" key="1">
    <citation type="journal article" date="2018" name="BMC Genomics">
        <title>Comparative genomics of the wheat fungal pathogen Pyrenophora tritici-repentis reveals chromosomal variations and genome plasticity.</title>
        <authorList>
            <person name="Moolhuijzen P."/>
            <person name="See P.T."/>
            <person name="Hane J.K."/>
            <person name="Shi G."/>
            <person name="Liu Z."/>
            <person name="Oliver R.P."/>
            <person name="Moffat C.S."/>
        </authorList>
    </citation>
    <scope>NUCLEOTIDE SEQUENCE [LARGE SCALE GENOMIC DNA]</scope>
    <source>
        <strain evidence="3">M4</strain>
    </source>
</reference>
<feature type="region of interest" description="Disordered" evidence="1">
    <location>
        <begin position="45"/>
        <end position="67"/>
    </location>
</feature>
<dbReference type="AlphaFoldDB" id="A0A2W1G7W9"/>
<accession>A0A2W1G7W9</accession>
<evidence type="ECO:0000256" key="2">
    <source>
        <dbReference type="SAM" id="SignalP"/>
    </source>
</evidence>
<proteinExistence type="predicted"/>
<dbReference type="OrthoDB" id="10512945at2759"/>
<gene>
    <name evidence="4" type="ORF">Ptr86124_009100</name>
    <name evidence="3" type="ORF">PtrM4_125660</name>
</gene>
<evidence type="ECO:0000313" key="5">
    <source>
        <dbReference type="Proteomes" id="UP000245464"/>
    </source>
</evidence>
<dbReference type="Proteomes" id="UP000245464">
    <property type="component" value="Chromosome 7"/>
</dbReference>
<evidence type="ECO:0000313" key="6">
    <source>
        <dbReference type="Proteomes" id="UP000249757"/>
    </source>
</evidence>
<reference evidence="6" key="4">
    <citation type="journal article" date="2022" name="Microb. Genom.">
        <title>A global pangenome for the wheat fungal pathogen Pyrenophora tritici-repentis and prediction of effector protein structural homology.</title>
        <authorList>
            <person name="Moolhuijzen P.M."/>
            <person name="See P.T."/>
            <person name="Shi G."/>
            <person name="Powell H.R."/>
            <person name="Cockram J."/>
            <person name="Jorgensen L.N."/>
            <person name="Benslimane H."/>
            <person name="Strelkov S.E."/>
            <person name="Turner J."/>
            <person name="Liu Z."/>
            <person name="Moffat C.S."/>
        </authorList>
    </citation>
    <scope>NUCLEOTIDE SEQUENCE [LARGE SCALE GENOMIC DNA]</scope>
</reference>
<feature type="region of interest" description="Disordered" evidence="1">
    <location>
        <begin position="90"/>
        <end position="157"/>
    </location>
</feature>
<feature type="signal peptide" evidence="2">
    <location>
        <begin position="1"/>
        <end position="17"/>
    </location>
</feature>
<evidence type="ECO:0000313" key="3">
    <source>
        <dbReference type="EMBL" id="KAF7567953.1"/>
    </source>
</evidence>
<evidence type="ECO:0000313" key="4">
    <source>
        <dbReference type="EMBL" id="KAI1512260.1"/>
    </source>
</evidence>
<dbReference type="EMBL" id="NQIK02000007">
    <property type="protein sequence ID" value="KAF7567953.1"/>
    <property type="molecule type" value="Genomic_DNA"/>
</dbReference>
<organism evidence="4 6">
    <name type="scientific">Pyrenophora tritici-repentis</name>
    <dbReference type="NCBI Taxonomy" id="45151"/>
    <lineage>
        <taxon>Eukaryota</taxon>
        <taxon>Fungi</taxon>
        <taxon>Dikarya</taxon>
        <taxon>Ascomycota</taxon>
        <taxon>Pezizomycotina</taxon>
        <taxon>Dothideomycetes</taxon>
        <taxon>Pleosporomycetidae</taxon>
        <taxon>Pleosporales</taxon>
        <taxon>Pleosporineae</taxon>
        <taxon>Pleosporaceae</taxon>
        <taxon>Pyrenophora</taxon>
    </lineage>
</organism>
<feature type="compositionally biased region" description="Basic and acidic residues" evidence="1">
    <location>
        <begin position="143"/>
        <end position="157"/>
    </location>
</feature>
<keyword evidence="6" id="KW-1185">Reference proteome</keyword>
<evidence type="ECO:0000256" key="1">
    <source>
        <dbReference type="SAM" id="MobiDB-lite"/>
    </source>
</evidence>
<sequence>MRFFIFATVLSAGFATAVPMLSEQHSDSTLITERKIAISPAKDDPAVLATTPSGLNGKRDPEPVTAGAVGARATEVSSVQPALVAQRGFGEITLGKDDPEGLRVSPGRPGNGKRVPEPAPSAIVPVRASAIASGSQPTQVSREITDVNPAKDDPVGL</sequence>
<reference evidence="4" key="2">
    <citation type="submission" date="2021-05" db="EMBL/GenBank/DDBJ databases">
        <authorList>
            <person name="Moolhuijzen P.M."/>
            <person name="Moffat C.S."/>
        </authorList>
    </citation>
    <scope>NUCLEOTIDE SEQUENCE</scope>
    <source>
        <strain evidence="4">86-124</strain>
    </source>
</reference>
<dbReference type="EMBL" id="NRDI02000012">
    <property type="protein sequence ID" value="KAI1512260.1"/>
    <property type="molecule type" value="Genomic_DNA"/>
</dbReference>
<feature type="chain" id="PRO_5042701141" evidence="2">
    <location>
        <begin position="18"/>
        <end position="157"/>
    </location>
</feature>
<comment type="caution">
    <text evidence="4">The sequence shown here is derived from an EMBL/GenBank/DDBJ whole genome shotgun (WGS) entry which is preliminary data.</text>
</comment>
<reference evidence="4" key="3">
    <citation type="journal article" date="2022" name="bioRxiv">
        <title>A global pangenome for the wheat fungal pathogen Pyrenophora tritici-repentis and prediction of effector protein structural homology.</title>
        <authorList>
            <person name="Moolhuijzen P."/>
            <person name="See P.T."/>
            <person name="Shi G."/>
            <person name="Powell H.R."/>
            <person name="Cockram J."/>
            <person name="Jorgensen L.N."/>
            <person name="Benslimane H."/>
            <person name="Strelkov S.E."/>
            <person name="Turner J."/>
            <person name="Liu Z."/>
            <person name="Moffat C.S."/>
        </authorList>
    </citation>
    <scope>NUCLEOTIDE SEQUENCE</scope>
    <source>
        <strain evidence="4">86-124</strain>
    </source>
</reference>
<name>A0A2W1G7W9_9PLEO</name>
<feature type="compositionally biased region" description="Polar residues" evidence="1">
    <location>
        <begin position="132"/>
        <end position="142"/>
    </location>
</feature>
<keyword evidence="2" id="KW-0732">Signal</keyword>